<protein>
    <submittedName>
        <fullName evidence="1">Uncharacterized protein</fullName>
    </submittedName>
</protein>
<evidence type="ECO:0000313" key="1">
    <source>
        <dbReference type="EMBL" id="MFD1710759.1"/>
    </source>
</evidence>
<dbReference type="EMBL" id="JBHUEJ010000019">
    <property type="protein sequence ID" value="MFD1710759.1"/>
    <property type="molecule type" value="Genomic_DNA"/>
</dbReference>
<organism evidence="1 2">
    <name type="scientific">Ottowia flava</name>
    <dbReference type="NCBI Taxonomy" id="2675430"/>
    <lineage>
        <taxon>Bacteria</taxon>
        <taxon>Pseudomonadati</taxon>
        <taxon>Pseudomonadota</taxon>
        <taxon>Betaproteobacteria</taxon>
        <taxon>Burkholderiales</taxon>
        <taxon>Comamonadaceae</taxon>
        <taxon>Ottowia</taxon>
    </lineage>
</organism>
<comment type="caution">
    <text evidence="1">The sequence shown here is derived from an EMBL/GenBank/DDBJ whole genome shotgun (WGS) entry which is preliminary data.</text>
</comment>
<accession>A0ABW4KRS9</accession>
<dbReference type="Proteomes" id="UP001597304">
    <property type="component" value="Unassembled WGS sequence"/>
</dbReference>
<gene>
    <name evidence="1" type="ORF">ACFSF0_09095</name>
</gene>
<name>A0ABW4KRS9_9BURK</name>
<sequence length="112" mass="12716">MFAWLGAGGALRQFWRMQQAASSLRWDGADWWLEEGPAAAGTFGTGPGRMDVRLDLQRSLLLRWRAQGARRAQWLWVERAADPTRWHLLRCALYSKPSRPAPDPLAMVSPRA</sequence>
<keyword evidence="2" id="KW-1185">Reference proteome</keyword>
<reference evidence="2" key="1">
    <citation type="journal article" date="2019" name="Int. J. Syst. Evol. Microbiol.">
        <title>The Global Catalogue of Microorganisms (GCM) 10K type strain sequencing project: providing services to taxonomists for standard genome sequencing and annotation.</title>
        <authorList>
            <consortium name="The Broad Institute Genomics Platform"/>
            <consortium name="The Broad Institute Genome Sequencing Center for Infectious Disease"/>
            <person name="Wu L."/>
            <person name="Ma J."/>
        </authorList>
    </citation>
    <scope>NUCLEOTIDE SEQUENCE [LARGE SCALE GENOMIC DNA]</scope>
    <source>
        <strain evidence="2">LMG 29247</strain>
    </source>
</reference>
<proteinExistence type="predicted"/>
<evidence type="ECO:0000313" key="2">
    <source>
        <dbReference type="Proteomes" id="UP001597304"/>
    </source>
</evidence>